<evidence type="ECO:0000256" key="4">
    <source>
        <dbReference type="ARBA" id="ARBA00022679"/>
    </source>
</evidence>
<keyword evidence="8" id="KW-0472">Membrane</keyword>
<keyword evidence="5" id="KW-0833">Ubl conjugation pathway</keyword>
<dbReference type="Gene3D" id="3.30.40.10">
    <property type="entry name" value="Zinc/RING finger domain, C3HC4 (zinc finger)"/>
    <property type="match status" value="1"/>
</dbReference>
<dbReference type="EMBL" id="VJMH01007390">
    <property type="protein sequence ID" value="KAF0683527.1"/>
    <property type="molecule type" value="Genomic_DNA"/>
</dbReference>
<evidence type="ECO:0000313" key="12">
    <source>
        <dbReference type="Proteomes" id="UP000332933"/>
    </source>
</evidence>
<dbReference type="InterPro" id="IPR013083">
    <property type="entry name" value="Znf_RING/FYVE/PHD"/>
</dbReference>
<dbReference type="OrthoDB" id="29886at2759"/>
<feature type="domain" description="RING-type" evidence="9">
    <location>
        <begin position="33"/>
        <end position="78"/>
    </location>
</feature>
<dbReference type="InterPro" id="IPR045103">
    <property type="entry name" value="RNF5/RNF185-like"/>
</dbReference>
<dbReference type="SUPFAM" id="SSF57850">
    <property type="entry name" value="RING/U-box"/>
    <property type="match status" value="1"/>
</dbReference>
<dbReference type="GO" id="GO:0061630">
    <property type="term" value="F:ubiquitin protein ligase activity"/>
    <property type="evidence" value="ECO:0007669"/>
    <property type="project" value="UniProtKB-EC"/>
</dbReference>
<reference evidence="11 12" key="1">
    <citation type="submission" date="2019-03" db="EMBL/GenBank/DDBJ databases">
        <authorList>
            <person name="Gaulin E."/>
            <person name="Dumas B."/>
        </authorList>
    </citation>
    <scope>NUCLEOTIDE SEQUENCE [LARGE SCALE GENOMIC DNA]</scope>
    <source>
        <strain evidence="11">CBS 568.67</strain>
    </source>
</reference>
<dbReference type="PANTHER" id="PTHR12313">
    <property type="entry name" value="E3 UBIQUITIN-PROTEIN LIGASE RNF5-RELATED"/>
    <property type="match status" value="1"/>
</dbReference>
<dbReference type="AlphaFoldDB" id="A0A485LQ72"/>
<evidence type="ECO:0000256" key="8">
    <source>
        <dbReference type="SAM" id="Phobius"/>
    </source>
</evidence>
<keyword evidence="4" id="KW-0808">Transferase</keyword>
<comment type="catalytic activity">
    <reaction evidence="1">
        <text>S-ubiquitinyl-[E2 ubiquitin-conjugating enzyme]-L-cysteine + [acceptor protein]-L-lysine = [E2 ubiquitin-conjugating enzyme]-L-cysteine + N(6)-ubiquitinyl-[acceptor protein]-L-lysine.</text>
        <dbReference type="EC" id="2.3.2.27"/>
    </reaction>
</comment>
<keyword evidence="12" id="KW-1185">Reference proteome</keyword>
<name>A0A485LQ72_9STRA</name>
<comment type="pathway">
    <text evidence="2">Protein modification; protein ubiquitination.</text>
</comment>
<dbReference type="GO" id="GO:0016567">
    <property type="term" value="P:protein ubiquitination"/>
    <property type="evidence" value="ECO:0007669"/>
    <property type="project" value="UniProtKB-UniPathway"/>
</dbReference>
<feature type="compositionally biased region" description="Basic and acidic residues" evidence="7">
    <location>
        <begin position="114"/>
        <end position="127"/>
    </location>
</feature>
<evidence type="ECO:0000313" key="11">
    <source>
        <dbReference type="EMBL" id="VFU01024.1"/>
    </source>
</evidence>
<evidence type="ECO:0000256" key="7">
    <source>
        <dbReference type="SAM" id="MobiDB-lite"/>
    </source>
</evidence>
<feature type="transmembrane region" description="Helical" evidence="8">
    <location>
        <begin position="186"/>
        <end position="204"/>
    </location>
</feature>
<dbReference type="GO" id="GO:0008270">
    <property type="term" value="F:zinc ion binding"/>
    <property type="evidence" value="ECO:0007669"/>
    <property type="project" value="UniProtKB-KW"/>
</dbReference>
<dbReference type="GO" id="GO:0005783">
    <property type="term" value="C:endoplasmic reticulum"/>
    <property type="evidence" value="ECO:0007669"/>
    <property type="project" value="InterPro"/>
</dbReference>
<proteinExistence type="predicted"/>
<dbReference type="PROSITE" id="PS50089">
    <property type="entry name" value="ZF_RING_2"/>
    <property type="match status" value="1"/>
</dbReference>
<feature type="region of interest" description="Disordered" evidence="7">
    <location>
        <begin position="1"/>
        <end position="25"/>
    </location>
</feature>
<evidence type="ECO:0000256" key="6">
    <source>
        <dbReference type="PROSITE-ProRule" id="PRU00175"/>
    </source>
</evidence>
<evidence type="ECO:0000259" key="9">
    <source>
        <dbReference type="PROSITE" id="PS50089"/>
    </source>
</evidence>
<dbReference type="Proteomes" id="UP000332933">
    <property type="component" value="Unassembled WGS sequence"/>
</dbReference>
<gene>
    <name evidence="11" type="primary">Aste57867_24384</name>
    <name evidence="10" type="ORF">As57867_024308</name>
    <name evidence="11" type="ORF">ASTE57867_24384</name>
</gene>
<organism evidence="11 12">
    <name type="scientific">Aphanomyces stellatus</name>
    <dbReference type="NCBI Taxonomy" id="120398"/>
    <lineage>
        <taxon>Eukaryota</taxon>
        <taxon>Sar</taxon>
        <taxon>Stramenopiles</taxon>
        <taxon>Oomycota</taxon>
        <taxon>Saprolegniomycetes</taxon>
        <taxon>Saprolegniales</taxon>
        <taxon>Verrucalvaceae</taxon>
        <taxon>Aphanomyces</taxon>
    </lineage>
</organism>
<evidence type="ECO:0000256" key="2">
    <source>
        <dbReference type="ARBA" id="ARBA00004906"/>
    </source>
</evidence>
<feature type="region of interest" description="Disordered" evidence="7">
    <location>
        <begin position="90"/>
        <end position="132"/>
    </location>
</feature>
<sequence length="205" mass="22647">MQQTSHKEPSTAAMPPPPAPAAMPDDGSHDFDCNICLDRVKEPVVTLCGHLYWYLAVLVSGVYYSCWISTHNQCPVCKAGVTHDNVIPVYGRGSKSIDPRKEGNSSGLPLEEGVPDRPRGQRPEPVPRRGRHAFGLDSTQEVAFSPMIGFFPSLFGLQFQHATQPLPHATHPMTQADAQQRVQHVFLSRFLLLVGTFVLLCLVMF</sequence>
<dbReference type="EMBL" id="CAADRA010007416">
    <property type="protein sequence ID" value="VFU01024.1"/>
    <property type="molecule type" value="Genomic_DNA"/>
</dbReference>
<protein>
    <recommendedName>
        <fullName evidence="3">RING-type E3 ubiquitin transferase</fullName>
        <ecNumber evidence="3">2.3.2.27</ecNumber>
    </recommendedName>
</protein>
<keyword evidence="6" id="KW-0863">Zinc-finger</keyword>
<evidence type="ECO:0000256" key="5">
    <source>
        <dbReference type="ARBA" id="ARBA00022786"/>
    </source>
</evidence>
<evidence type="ECO:0000313" key="10">
    <source>
        <dbReference type="EMBL" id="KAF0683527.1"/>
    </source>
</evidence>
<keyword evidence="8" id="KW-0812">Transmembrane</keyword>
<dbReference type="EC" id="2.3.2.27" evidence="3"/>
<dbReference type="UniPathway" id="UPA00143"/>
<keyword evidence="6" id="KW-0862">Zinc</keyword>
<keyword evidence="8" id="KW-1133">Transmembrane helix</keyword>
<evidence type="ECO:0000256" key="1">
    <source>
        <dbReference type="ARBA" id="ARBA00000900"/>
    </source>
</evidence>
<dbReference type="GO" id="GO:0006511">
    <property type="term" value="P:ubiquitin-dependent protein catabolic process"/>
    <property type="evidence" value="ECO:0007669"/>
    <property type="project" value="InterPro"/>
</dbReference>
<accession>A0A485LQ72</accession>
<dbReference type="InterPro" id="IPR001841">
    <property type="entry name" value="Znf_RING"/>
</dbReference>
<keyword evidence="6" id="KW-0479">Metal-binding</keyword>
<reference evidence="10" key="2">
    <citation type="submission" date="2019-06" db="EMBL/GenBank/DDBJ databases">
        <title>Genomics analysis of Aphanomyces spp. identifies a new class of oomycete effector associated with host adaptation.</title>
        <authorList>
            <person name="Gaulin E."/>
        </authorList>
    </citation>
    <scope>NUCLEOTIDE SEQUENCE</scope>
    <source>
        <strain evidence="10">CBS 578.67</strain>
    </source>
</reference>
<evidence type="ECO:0000256" key="3">
    <source>
        <dbReference type="ARBA" id="ARBA00012483"/>
    </source>
</evidence>